<feature type="transmembrane region" description="Helical" evidence="9">
    <location>
        <begin position="66"/>
        <end position="88"/>
    </location>
</feature>
<evidence type="ECO:0000256" key="4">
    <source>
        <dbReference type="ARBA" id="ARBA00022692"/>
    </source>
</evidence>
<dbReference type="STRING" id="460384.SAMN05216313_10372"/>
<keyword evidence="5" id="KW-0029">Amino-acid transport</keyword>
<comment type="subcellular location">
    <subcellularLocation>
        <location evidence="1">Cell membrane</location>
        <topology evidence="1">Multi-pass membrane protein</topology>
    </subcellularLocation>
</comment>
<reference evidence="11" key="1">
    <citation type="submission" date="2016-10" db="EMBL/GenBank/DDBJ databases">
        <authorList>
            <person name="Varghese N."/>
            <person name="Submissions S."/>
        </authorList>
    </citation>
    <scope>NUCLEOTIDE SEQUENCE [LARGE SCALE GENOMIC DNA]</scope>
    <source>
        <strain evidence="11">NLAE-zl-G277</strain>
    </source>
</reference>
<feature type="transmembrane region" description="Helical" evidence="9">
    <location>
        <begin position="189"/>
        <end position="213"/>
    </location>
</feature>
<keyword evidence="6 9" id="KW-1133">Transmembrane helix</keyword>
<dbReference type="GO" id="GO:0006865">
    <property type="term" value="P:amino acid transport"/>
    <property type="evidence" value="ECO:0007669"/>
    <property type="project" value="UniProtKB-KW"/>
</dbReference>
<evidence type="ECO:0000256" key="2">
    <source>
        <dbReference type="ARBA" id="ARBA00022448"/>
    </source>
</evidence>
<dbReference type="GO" id="GO:0005886">
    <property type="term" value="C:plasma membrane"/>
    <property type="evidence" value="ECO:0007669"/>
    <property type="project" value="UniProtKB-SubCell"/>
</dbReference>
<accession>A0A1I0CNG9</accession>
<feature type="transmembrane region" description="Helical" evidence="9">
    <location>
        <begin position="94"/>
        <end position="115"/>
    </location>
</feature>
<evidence type="ECO:0000256" key="3">
    <source>
        <dbReference type="ARBA" id="ARBA00022475"/>
    </source>
</evidence>
<dbReference type="Pfam" id="PF02653">
    <property type="entry name" value="BPD_transp_2"/>
    <property type="match status" value="1"/>
</dbReference>
<dbReference type="GO" id="GO:0022857">
    <property type="term" value="F:transmembrane transporter activity"/>
    <property type="evidence" value="ECO:0007669"/>
    <property type="project" value="InterPro"/>
</dbReference>
<comment type="similarity">
    <text evidence="8">Belongs to the binding-protein-dependent transport system permease family. LivHM subfamily.</text>
</comment>
<dbReference type="InterPro" id="IPR001851">
    <property type="entry name" value="ABC_transp_permease"/>
</dbReference>
<keyword evidence="4 9" id="KW-0812">Transmembrane</keyword>
<feature type="transmembrane region" description="Helical" evidence="9">
    <location>
        <begin position="136"/>
        <end position="159"/>
    </location>
</feature>
<sequence length="287" mass="29936">MMILLQLLVSGIAMGFVYALTAVEYTLIWNSSGLLNFGHEKVIMLGAYIFAGTMVLNLGTGVVPGFVATVAVMAVFGVLIAFSIFIPLRQMSRLCAIMATVMMGNIINEAVRLYYGPEAMTVKGFMSGIARVGNLAVAKAYIYIIVISIVIVGLLELFMRKTKTGKAMRCVASNKTAAALMGIDVSRNMAVTVAISFAICGALGISVIPVFSVNSSMATMISLKGFAAGVVGGFGSLPGAIVGGLAIGIAENIAGMIFPSTFKDAVAFIVLIAVLLVKPSGLLGKKR</sequence>
<dbReference type="InterPro" id="IPR052157">
    <property type="entry name" value="BCAA_transport_permease"/>
</dbReference>
<evidence type="ECO:0000256" key="8">
    <source>
        <dbReference type="ARBA" id="ARBA00037998"/>
    </source>
</evidence>
<dbReference type="Proteomes" id="UP000198508">
    <property type="component" value="Unassembled WGS sequence"/>
</dbReference>
<dbReference type="CDD" id="cd06582">
    <property type="entry name" value="TM_PBP1_LivH_like"/>
    <property type="match status" value="1"/>
</dbReference>
<evidence type="ECO:0000313" key="11">
    <source>
        <dbReference type="Proteomes" id="UP000198508"/>
    </source>
</evidence>
<proteinExistence type="inferred from homology"/>
<keyword evidence="3" id="KW-1003">Cell membrane</keyword>
<protein>
    <submittedName>
        <fullName evidence="10">Amino acid/amide ABC transporter membrane protein 1, HAAT family</fullName>
    </submittedName>
</protein>
<evidence type="ECO:0000256" key="9">
    <source>
        <dbReference type="SAM" id="Phobius"/>
    </source>
</evidence>
<evidence type="ECO:0000256" key="5">
    <source>
        <dbReference type="ARBA" id="ARBA00022970"/>
    </source>
</evidence>
<dbReference type="AlphaFoldDB" id="A0A1I0CNG9"/>
<evidence type="ECO:0000256" key="6">
    <source>
        <dbReference type="ARBA" id="ARBA00022989"/>
    </source>
</evidence>
<keyword evidence="7 9" id="KW-0472">Membrane</keyword>
<gene>
    <name evidence="10" type="ORF">SAMN05216313_10372</name>
</gene>
<dbReference type="PANTHER" id="PTHR11795:SF450">
    <property type="entry name" value="ABC TRANSPORTER PERMEASE PROTEIN"/>
    <property type="match status" value="1"/>
</dbReference>
<dbReference type="EMBL" id="FOIM01000003">
    <property type="protein sequence ID" value="SET21026.1"/>
    <property type="molecule type" value="Genomic_DNA"/>
</dbReference>
<evidence type="ECO:0000256" key="7">
    <source>
        <dbReference type="ARBA" id="ARBA00023136"/>
    </source>
</evidence>
<feature type="transmembrane region" description="Helical" evidence="9">
    <location>
        <begin position="256"/>
        <end position="277"/>
    </location>
</feature>
<evidence type="ECO:0000256" key="1">
    <source>
        <dbReference type="ARBA" id="ARBA00004651"/>
    </source>
</evidence>
<keyword evidence="11" id="KW-1185">Reference proteome</keyword>
<keyword evidence="2" id="KW-0813">Transport</keyword>
<feature type="transmembrane region" description="Helical" evidence="9">
    <location>
        <begin position="225"/>
        <end position="250"/>
    </location>
</feature>
<evidence type="ECO:0000313" key="10">
    <source>
        <dbReference type="EMBL" id="SET21026.1"/>
    </source>
</evidence>
<organism evidence="10 11">
    <name type="scientific">Enterocloster lavalensis</name>
    <dbReference type="NCBI Taxonomy" id="460384"/>
    <lineage>
        <taxon>Bacteria</taxon>
        <taxon>Bacillati</taxon>
        <taxon>Bacillota</taxon>
        <taxon>Clostridia</taxon>
        <taxon>Lachnospirales</taxon>
        <taxon>Lachnospiraceae</taxon>
        <taxon>Enterocloster</taxon>
    </lineage>
</organism>
<dbReference type="PANTHER" id="PTHR11795">
    <property type="entry name" value="BRANCHED-CHAIN AMINO ACID TRANSPORT SYSTEM PERMEASE PROTEIN LIVH"/>
    <property type="match status" value="1"/>
</dbReference>
<name>A0A1I0CNG9_9FIRM</name>